<evidence type="ECO:0000313" key="1">
    <source>
        <dbReference type="EMBL" id="KAI8569438.1"/>
    </source>
</evidence>
<keyword evidence="2" id="KW-1185">Reference proteome</keyword>
<name>A0ACC0PY13_RHOML</name>
<sequence>MEVTSSTGTFKRRKLASNDVRGHQFVSSCYDAVNSLENHSVSVPAVSGDSGRVSCSGGGVATVVAVVVVAAAMVAAAGWWRRRGGGGGGVVVGVPIVPWQRRW</sequence>
<comment type="caution">
    <text evidence="1">The sequence shown here is derived from an EMBL/GenBank/DDBJ whole genome shotgun (WGS) entry which is preliminary data.</text>
</comment>
<proteinExistence type="predicted"/>
<protein>
    <submittedName>
        <fullName evidence="1">Uncharacterized protein</fullName>
    </submittedName>
</protein>
<dbReference type="EMBL" id="CM046389">
    <property type="protein sequence ID" value="KAI8569438.1"/>
    <property type="molecule type" value="Genomic_DNA"/>
</dbReference>
<dbReference type="Proteomes" id="UP001062846">
    <property type="component" value="Chromosome 2"/>
</dbReference>
<evidence type="ECO:0000313" key="2">
    <source>
        <dbReference type="Proteomes" id="UP001062846"/>
    </source>
</evidence>
<reference evidence="1" key="1">
    <citation type="submission" date="2022-02" db="EMBL/GenBank/DDBJ databases">
        <title>Plant Genome Project.</title>
        <authorList>
            <person name="Zhang R.-G."/>
        </authorList>
    </citation>
    <scope>NUCLEOTIDE SEQUENCE</scope>
    <source>
        <strain evidence="1">AT1</strain>
    </source>
</reference>
<organism evidence="1 2">
    <name type="scientific">Rhododendron molle</name>
    <name type="common">Chinese azalea</name>
    <name type="synonym">Azalea mollis</name>
    <dbReference type="NCBI Taxonomy" id="49168"/>
    <lineage>
        <taxon>Eukaryota</taxon>
        <taxon>Viridiplantae</taxon>
        <taxon>Streptophyta</taxon>
        <taxon>Embryophyta</taxon>
        <taxon>Tracheophyta</taxon>
        <taxon>Spermatophyta</taxon>
        <taxon>Magnoliopsida</taxon>
        <taxon>eudicotyledons</taxon>
        <taxon>Gunneridae</taxon>
        <taxon>Pentapetalae</taxon>
        <taxon>asterids</taxon>
        <taxon>Ericales</taxon>
        <taxon>Ericaceae</taxon>
        <taxon>Ericoideae</taxon>
        <taxon>Rhodoreae</taxon>
        <taxon>Rhododendron</taxon>
    </lineage>
</organism>
<accession>A0ACC0PY13</accession>
<gene>
    <name evidence="1" type="ORF">RHMOL_Rhmol02G0279100</name>
</gene>